<dbReference type="InterPro" id="IPR049489">
    <property type="entry name" value="FabD-like_helical_ins"/>
</dbReference>
<dbReference type="CDD" id="cd04742">
    <property type="entry name" value="NPD_FabD"/>
    <property type="match status" value="1"/>
</dbReference>
<protein>
    <submittedName>
        <fullName evidence="2">PfaD family polyunsaturated fatty acid/polyketide biosynthesis protein</fullName>
    </submittedName>
</protein>
<sequence length="527" mass="57683">MGDHAIHSAILRTTHPIILLDIEGQLAVGQGGNVAIGDGDFSGPQSYPLGAYVPALHPQNLGDPSFKQAYNLRYAYVVGAMANGITSVEMVEAAGLAGMIGFFGAAGLALDKIETAIDRLQQSLKDIPFGFNLIHSPHDPELESATVDLYLRRGIRLVSTSAYLDLTLPLVYFRVKGIHVDRHGHITCPNKVIAKVSRVEVARKYLSPPPQKLLTQLVDRQMITTQEARLAESIPVAEDMTAEADSGGHTDNRPAIALLSTMLSLRDELAEKYDYHRTPCVGLGGGIATPASAAAAFAMGAAYVLTGSVNQACIEAGTSETVRHMLAEASQADVTMAPAADMFEMGVKVQVLKRGTMFPLRAAKLYDLYCSYDSYDDIPEEQRTLLERDIFKGTFQQEWQQTMNYFAQHDPKQIQRAEKNPKHKMALVFRSYLGQSSNWANAGDPLRKIDYQIWCGPAMGAFNQWVKGSFLEKPENRKTVTVAMNILYGAAVVTRVSWLRSQEIVLPAGTGNFSPLELPQIIELLNS</sequence>
<name>A0A8J6TL64_9BACT</name>
<dbReference type="Pfam" id="PF03060">
    <property type="entry name" value="NMO"/>
    <property type="match status" value="1"/>
</dbReference>
<dbReference type="InterPro" id="IPR014179">
    <property type="entry name" value="PfaD-like_TIM-barrel"/>
</dbReference>
<dbReference type="PANTHER" id="PTHR32332">
    <property type="entry name" value="2-NITROPROPANE DIOXYGENASE"/>
    <property type="match status" value="1"/>
</dbReference>
<feature type="domain" description="[Acyl-carrier-protein] S-malonyltransferase-like inserted helical" evidence="1">
    <location>
        <begin position="372"/>
        <end position="451"/>
    </location>
</feature>
<proteinExistence type="predicted"/>
<dbReference type="EMBL" id="JACNIG010000110">
    <property type="protein sequence ID" value="MBC8431091.1"/>
    <property type="molecule type" value="Genomic_DNA"/>
</dbReference>
<evidence type="ECO:0000313" key="2">
    <source>
        <dbReference type="EMBL" id="MBC8431091.1"/>
    </source>
</evidence>
<evidence type="ECO:0000313" key="3">
    <source>
        <dbReference type="Proteomes" id="UP000605201"/>
    </source>
</evidence>
<evidence type="ECO:0000259" key="1">
    <source>
        <dbReference type="Pfam" id="PF21607"/>
    </source>
</evidence>
<dbReference type="NCBIfam" id="TIGR02814">
    <property type="entry name" value="pfaD_fam"/>
    <property type="match status" value="1"/>
</dbReference>
<dbReference type="SUPFAM" id="SSF51412">
    <property type="entry name" value="Inosine monophosphate dehydrogenase (IMPDH)"/>
    <property type="match status" value="1"/>
</dbReference>
<dbReference type="Proteomes" id="UP000605201">
    <property type="component" value="Unassembled WGS sequence"/>
</dbReference>
<dbReference type="Gene3D" id="3.20.20.70">
    <property type="entry name" value="Aldolase class I"/>
    <property type="match status" value="2"/>
</dbReference>
<accession>A0A8J6TL64</accession>
<dbReference type="InterPro" id="IPR013785">
    <property type="entry name" value="Aldolase_TIM"/>
</dbReference>
<dbReference type="AlphaFoldDB" id="A0A8J6TL64"/>
<dbReference type="Pfam" id="PF21607">
    <property type="entry name" value="FabD_helical_ins"/>
    <property type="match status" value="1"/>
</dbReference>
<organism evidence="2 3">
    <name type="scientific">Candidatus Desulfatibia vada</name>
    <dbReference type="NCBI Taxonomy" id="2841696"/>
    <lineage>
        <taxon>Bacteria</taxon>
        <taxon>Pseudomonadati</taxon>
        <taxon>Thermodesulfobacteriota</taxon>
        <taxon>Desulfobacteria</taxon>
        <taxon>Desulfobacterales</taxon>
        <taxon>Desulfobacterales incertae sedis</taxon>
        <taxon>Candidatus Desulfatibia</taxon>
    </lineage>
</organism>
<gene>
    <name evidence="2" type="ORF">H8D96_04155</name>
</gene>
<dbReference type="PANTHER" id="PTHR32332:SF20">
    <property type="entry name" value="2-NITROPROPANE DIOXYGENASE-LIKE PROTEIN"/>
    <property type="match status" value="1"/>
</dbReference>
<comment type="caution">
    <text evidence="2">The sequence shown here is derived from an EMBL/GenBank/DDBJ whole genome shotgun (WGS) entry which is preliminary data.</text>
</comment>
<reference evidence="2 3" key="1">
    <citation type="submission" date="2020-08" db="EMBL/GenBank/DDBJ databases">
        <title>Bridging the membrane lipid divide: bacteria of the FCB group superphylum have the potential to synthesize archaeal ether lipids.</title>
        <authorList>
            <person name="Villanueva L."/>
            <person name="Von Meijenfeldt F.A.B."/>
            <person name="Westbye A.B."/>
            <person name="Yadav S."/>
            <person name="Hopmans E.C."/>
            <person name="Dutilh B.E."/>
            <person name="Sinninghe Damste J.S."/>
        </authorList>
    </citation>
    <scope>NUCLEOTIDE SEQUENCE [LARGE SCALE GENOMIC DNA]</scope>
    <source>
        <strain evidence="2">NIOZ-UU17</strain>
    </source>
</reference>